<comment type="caution">
    <text evidence="2">The sequence shown here is derived from an EMBL/GenBank/DDBJ whole genome shotgun (WGS) entry which is preliminary data.</text>
</comment>
<accession>A0A2G8S4A6</accession>
<dbReference type="EMBL" id="AYKW01000023">
    <property type="protein sequence ID" value="PIL28613.1"/>
    <property type="molecule type" value="Genomic_DNA"/>
</dbReference>
<protein>
    <submittedName>
        <fullName evidence="2">Uncharacterized protein</fullName>
    </submittedName>
</protein>
<dbReference type="Proteomes" id="UP000230002">
    <property type="component" value="Unassembled WGS sequence"/>
</dbReference>
<evidence type="ECO:0000313" key="3">
    <source>
        <dbReference type="Proteomes" id="UP000230002"/>
    </source>
</evidence>
<evidence type="ECO:0000313" key="2">
    <source>
        <dbReference type="EMBL" id="PIL28613.1"/>
    </source>
</evidence>
<dbReference type="OrthoDB" id="2585655at2759"/>
<organism evidence="2 3">
    <name type="scientific">Ganoderma sinense ZZ0214-1</name>
    <dbReference type="NCBI Taxonomy" id="1077348"/>
    <lineage>
        <taxon>Eukaryota</taxon>
        <taxon>Fungi</taxon>
        <taxon>Dikarya</taxon>
        <taxon>Basidiomycota</taxon>
        <taxon>Agaricomycotina</taxon>
        <taxon>Agaricomycetes</taxon>
        <taxon>Polyporales</taxon>
        <taxon>Polyporaceae</taxon>
        <taxon>Ganoderma</taxon>
    </lineage>
</organism>
<proteinExistence type="predicted"/>
<reference evidence="2 3" key="1">
    <citation type="journal article" date="2015" name="Sci. Rep.">
        <title>Chromosome-level genome map provides insights into diverse defense mechanisms in the medicinal fungus Ganoderma sinense.</title>
        <authorList>
            <person name="Zhu Y."/>
            <person name="Xu J."/>
            <person name="Sun C."/>
            <person name="Zhou S."/>
            <person name="Xu H."/>
            <person name="Nelson D.R."/>
            <person name="Qian J."/>
            <person name="Song J."/>
            <person name="Luo H."/>
            <person name="Xiang L."/>
            <person name="Li Y."/>
            <person name="Xu Z."/>
            <person name="Ji A."/>
            <person name="Wang L."/>
            <person name="Lu S."/>
            <person name="Hayward A."/>
            <person name="Sun W."/>
            <person name="Li X."/>
            <person name="Schwartz D.C."/>
            <person name="Wang Y."/>
            <person name="Chen S."/>
        </authorList>
    </citation>
    <scope>NUCLEOTIDE SEQUENCE [LARGE SCALE GENOMIC DNA]</scope>
    <source>
        <strain evidence="2 3">ZZ0214-1</strain>
    </source>
</reference>
<keyword evidence="3" id="KW-1185">Reference proteome</keyword>
<gene>
    <name evidence="2" type="ORF">GSI_08655</name>
</gene>
<evidence type="ECO:0000256" key="1">
    <source>
        <dbReference type="SAM" id="MobiDB-lite"/>
    </source>
</evidence>
<name>A0A2G8S4A6_9APHY</name>
<dbReference type="AlphaFoldDB" id="A0A2G8S4A6"/>
<feature type="region of interest" description="Disordered" evidence="1">
    <location>
        <begin position="1"/>
        <end position="54"/>
    </location>
</feature>
<sequence>MTIDSGVTEDHKLSDAPGTGPLSTKANRAPSDEAGVLKRGTGKSSHVVLLPQSSDDPCDPLNWPRWKKEACFWTL</sequence>
<dbReference type="STRING" id="1077348.A0A2G8S4A6"/>